<dbReference type="InterPro" id="IPR027474">
    <property type="entry name" value="L-asparaginase_N"/>
</dbReference>
<evidence type="ECO:0000256" key="4">
    <source>
        <dbReference type="ARBA" id="ARBA00049366"/>
    </source>
</evidence>
<feature type="domain" description="L-asparaginase N-terminal" evidence="9">
    <location>
        <begin position="5"/>
        <end position="180"/>
    </location>
</feature>
<evidence type="ECO:0000256" key="1">
    <source>
        <dbReference type="ARBA" id="ARBA00010518"/>
    </source>
</evidence>
<evidence type="ECO:0000256" key="2">
    <source>
        <dbReference type="ARBA" id="ARBA00012920"/>
    </source>
</evidence>
<dbReference type="AlphaFoldDB" id="A0A917R5Z3"/>
<dbReference type="InterPro" id="IPR004550">
    <property type="entry name" value="AsnASE_II"/>
</dbReference>
<evidence type="ECO:0000313" key="12">
    <source>
        <dbReference type="Proteomes" id="UP000638263"/>
    </source>
</evidence>
<dbReference type="InterPro" id="IPR020827">
    <property type="entry name" value="Asparaginase/glutaminase_AS1"/>
</dbReference>
<dbReference type="GO" id="GO:0006528">
    <property type="term" value="P:asparagine metabolic process"/>
    <property type="evidence" value="ECO:0007669"/>
    <property type="project" value="InterPro"/>
</dbReference>
<dbReference type="EC" id="3.5.1.1" evidence="2"/>
<dbReference type="PROSITE" id="PS00917">
    <property type="entry name" value="ASN_GLN_ASE_2"/>
    <property type="match status" value="1"/>
</dbReference>
<dbReference type="InterPro" id="IPR006034">
    <property type="entry name" value="Asparaginase/glutaminase-like"/>
</dbReference>
<evidence type="ECO:0000256" key="5">
    <source>
        <dbReference type="PIRSR" id="PIRSR001220-1"/>
    </source>
</evidence>
<dbReference type="Gene3D" id="3.40.50.1170">
    <property type="entry name" value="L-asparaginase, N-terminal domain"/>
    <property type="match status" value="1"/>
</dbReference>
<keyword evidence="12" id="KW-1185">Reference proteome</keyword>
<evidence type="ECO:0000313" key="11">
    <source>
        <dbReference type="EMBL" id="GGK91645.1"/>
    </source>
</evidence>
<evidence type="ECO:0000256" key="7">
    <source>
        <dbReference type="PROSITE-ProRule" id="PRU10099"/>
    </source>
</evidence>
<organism evidence="11 12">
    <name type="scientific">Nocardia jinanensis</name>
    <dbReference type="NCBI Taxonomy" id="382504"/>
    <lineage>
        <taxon>Bacteria</taxon>
        <taxon>Bacillati</taxon>
        <taxon>Actinomycetota</taxon>
        <taxon>Actinomycetes</taxon>
        <taxon>Mycobacteriales</taxon>
        <taxon>Nocardiaceae</taxon>
        <taxon>Nocardia</taxon>
    </lineage>
</organism>
<dbReference type="SFLD" id="SFLDS00057">
    <property type="entry name" value="Glutaminase/Asparaginase"/>
    <property type="match status" value="1"/>
</dbReference>
<comment type="similarity">
    <text evidence="1">Belongs to the asparaginase 1 family.</text>
</comment>
<sequence>MSEQLTVLGTGGTISTLPGADGAIPRMTADELASSLGVDRIRSKDVFTRSSREIGPAEAWILASAIEDEIRGGATGVIVTHGTDTIEETAYALALLVDARIPIVLTGAMRSPHMPGADGSANLRAAACTASCAEVADYGPVVVLHDEIHLASLVTKTHGVSVAAFTSPAAGPVGRIVENEPLLLLGPPRRKALLSRRAGPAKRVEIVNVCGGDDGLAVESAAQRSDGIVLAGTGAGHVSAAAAAAAQRAVADGIPVVFTSRCADGLTLAGTYGGPGSETELLRAGLVRSRFLNPAKARLRLLFGLSAGLEPDELFPSTEKGAS</sequence>
<dbReference type="PIRSF" id="PIRSF500176">
    <property type="entry name" value="L_ASNase"/>
    <property type="match status" value="1"/>
</dbReference>
<feature type="active site" description="O-isoaspartyl threonine intermediate" evidence="5">
    <location>
        <position position="13"/>
    </location>
</feature>
<dbReference type="PANTHER" id="PTHR11707">
    <property type="entry name" value="L-ASPARAGINASE"/>
    <property type="match status" value="1"/>
</dbReference>
<dbReference type="Pfam" id="PF17763">
    <property type="entry name" value="Asparaginase_C"/>
    <property type="match status" value="1"/>
</dbReference>
<dbReference type="RefSeq" id="WP_062995710.1">
    <property type="nucleotide sequence ID" value="NZ_BMMH01000001.1"/>
</dbReference>
<reference evidence="11" key="2">
    <citation type="submission" date="2020-09" db="EMBL/GenBank/DDBJ databases">
        <authorList>
            <person name="Sun Q."/>
            <person name="Zhou Y."/>
        </authorList>
    </citation>
    <scope>NUCLEOTIDE SEQUENCE</scope>
    <source>
        <strain evidence="11">CGMCC 4.3508</strain>
    </source>
</reference>
<feature type="active site" evidence="7">
    <location>
        <position position="13"/>
    </location>
</feature>
<accession>A0A917R5Z3</accession>
<dbReference type="Pfam" id="PF00710">
    <property type="entry name" value="Asparaginase"/>
    <property type="match status" value="1"/>
</dbReference>
<dbReference type="PANTHER" id="PTHR11707:SF28">
    <property type="entry name" value="60 KDA LYSOPHOSPHOLIPASE"/>
    <property type="match status" value="1"/>
</dbReference>
<evidence type="ECO:0000256" key="3">
    <source>
        <dbReference type="ARBA" id="ARBA00022801"/>
    </source>
</evidence>
<feature type="binding site" evidence="6">
    <location>
        <position position="64"/>
    </location>
    <ligand>
        <name>substrate</name>
    </ligand>
</feature>
<dbReference type="Proteomes" id="UP000638263">
    <property type="component" value="Unassembled WGS sequence"/>
</dbReference>
<dbReference type="CDD" id="cd08964">
    <property type="entry name" value="L-asparaginase_II"/>
    <property type="match status" value="1"/>
</dbReference>
<keyword evidence="3" id="KW-0378">Hydrolase</keyword>
<dbReference type="SUPFAM" id="SSF53774">
    <property type="entry name" value="Glutaminase/Asparaginase"/>
    <property type="match status" value="1"/>
</dbReference>
<dbReference type="Gene3D" id="3.40.50.40">
    <property type="match status" value="1"/>
</dbReference>
<dbReference type="SMART" id="SM00870">
    <property type="entry name" value="Asparaginase"/>
    <property type="match status" value="1"/>
</dbReference>
<dbReference type="EMBL" id="BMMH01000001">
    <property type="protein sequence ID" value="GGK91645.1"/>
    <property type="molecule type" value="Genomic_DNA"/>
</dbReference>
<feature type="active site" evidence="8">
    <location>
        <position position="83"/>
    </location>
</feature>
<protein>
    <recommendedName>
        <fullName evidence="2">asparaginase</fullName>
        <ecNumber evidence="2">3.5.1.1</ecNumber>
    </recommendedName>
</protein>
<evidence type="ECO:0000259" key="10">
    <source>
        <dbReference type="Pfam" id="PF17763"/>
    </source>
</evidence>
<dbReference type="InterPro" id="IPR040919">
    <property type="entry name" value="Asparaginase_C"/>
</dbReference>
<comment type="caution">
    <text evidence="11">The sequence shown here is derived from an EMBL/GenBank/DDBJ whole genome shotgun (WGS) entry which is preliminary data.</text>
</comment>
<reference evidence="11" key="1">
    <citation type="journal article" date="2014" name="Int. J. Syst. Evol. Microbiol.">
        <title>Complete genome sequence of Corynebacterium casei LMG S-19264T (=DSM 44701T), isolated from a smear-ripened cheese.</title>
        <authorList>
            <consortium name="US DOE Joint Genome Institute (JGI-PGF)"/>
            <person name="Walter F."/>
            <person name="Albersmeier A."/>
            <person name="Kalinowski J."/>
            <person name="Ruckert C."/>
        </authorList>
    </citation>
    <scope>NUCLEOTIDE SEQUENCE</scope>
    <source>
        <strain evidence="11">CGMCC 4.3508</strain>
    </source>
</reference>
<dbReference type="GO" id="GO:0004067">
    <property type="term" value="F:asparaginase activity"/>
    <property type="evidence" value="ECO:0007669"/>
    <property type="project" value="UniProtKB-UniRule"/>
</dbReference>
<evidence type="ECO:0000259" key="9">
    <source>
        <dbReference type="Pfam" id="PF00710"/>
    </source>
</evidence>
<feature type="binding site" evidence="6">
    <location>
        <begin position="83"/>
        <end position="84"/>
    </location>
    <ligand>
        <name>substrate</name>
    </ligand>
</feature>
<dbReference type="PROSITE" id="PS00144">
    <property type="entry name" value="ASN_GLN_ASE_1"/>
    <property type="match status" value="1"/>
</dbReference>
<dbReference type="InterPro" id="IPR037152">
    <property type="entry name" value="L-asparaginase_N_sf"/>
</dbReference>
<name>A0A917R5Z3_9NOCA</name>
<evidence type="ECO:0000256" key="6">
    <source>
        <dbReference type="PIRSR" id="PIRSR001220-2"/>
    </source>
</evidence>
<comment type="catalytic activity">
    <reaction evidence="4">
        <text>L-asparagine + H2O = L-aspartate + NH4(+)</text>
        <dbReference type="Rhea" id="RHEA:21016"/>
        <dbReference type="ChEBI" id="CHEBI:15377"/>
        <dbReference type="ChEBI" id="CHEBI:28938"/>
        <dbReference type="ChEBI" id="CHEBI:29991"/>
        <dbReference type="ChEBI" id="CHEBI:58048"/>
        <dbReference type="EC" id="3.5.1.1"/>
    </reaction>
</comment>
<dbReference type="InterPro" id="IPR036152">
    <property type="entry name" value="Asp/glu_Ase-like_sf"/>
</dbReference>
<feature type="domain" description="Asparaginase/glutaminase C-terminal" evidence="10">
    <location>
        <begin position="203"/>
        <end position="314"/>
    </location>
</feature>
<proteinExistence type="inferred from homology"/>
<dbReference type="InterPro" id="IPR027473">
    <property type="entry name" value="L-asparaginase_C"/>
</dbReference>
<dbReference type="PRINTS" id="PR00139">
    <property type="entry name" value="ASNGLNASE"/>
</dbReference>
<dbReference type="PROSITE" id="PS51732">
    <property type="entry name" value="ASN_GLN_ASE_3"/>
    <property type="match status" value="1"/>
</dbReference>
<dbReference type="PIRSF" id="PIRSF001220">
    <property type="entry name" value="L-ASNase_gatD"/>
    <property type="match status" value="1"/>
</dbReference>
<gene>
    <name evidence="11" type="primary">ansA</name>
    <name evidence="11" type="ORF">GCM10011588_02530</name>
</gene>
<dbReference type="InterPro" id="IPR027475">
    <property type="entry name" value="Asparaginase/glutaminase_AS2"/>
</dbReference>
<evidence type="ECO:0000256" key="8">
    <source>
        <dbReference type="PROSITE-ProRule" id="PRU10100"/>
    </source>
</evidence>